<evidence type="ECO:0000313" key="3">
    <source>
        <dbReference type="Proteomes" id="UP001595755"/>
    </source>
</evidence>
<organism evidence="2 3">
    <name type="scientific">Cohnella boryungensis</name>
    <dbReference type="NCBI Taxonomy" id="768479"/>
    <lineage>
        <taxon>Bacteria</taxon>
        <taxon>Bacillati</taxon>
        <taxon>Bacillota</taxon>
        <taxon>Bacilli</taxon>
        <taxon>Bacillales</taxon>
        <taxon>Paenibacillaceae</taxon>
        <taxon>Cohnella</taxon>
    </lineage>
</organism>
<accession>A0ABV8SJ62</accession>
<evidence type="ECO:0000256" key="1">
    <source>
        <dbReference type="SAM" id="SignalP"/>
    </source>
</evidence>
<dbReference type="RefSeq" id="WP_378127997.1">
    <property type="nucleotide sequence ID" value="NZ_JBHSED010000074.1"/>
</dbReference>
<name>A0ABV8SJ62_9BACL</name>
<feature type="signal peptide" evidence="1">
    <location>
        <begin position="1"/>
        <end position="24"/>
    </location>
</feature>
<dbReference type="Proteomes" id="UP001595755">
    <property type="component" value="Unassembled WGS sequence"/>
</dbReference>
<sequence length="170" mass="19266">MVNKMLISLVAVLFGMMSFGFISANDGDYTPVPQSPDTRVAYLGQIVQENGSLMLDADFIEWYEGEAADRVFREQEQDPEMTEAPDGYYIVNPDNTIEKLPVAADAKVFMQLYNRTGDPAEADIRWNEQISLDKFRALLAEDGELDIKQFPYHLTMENGVITKIVQQYVP</sequence>
<evidence type="ECO:0008006" key="4">
    <source>
        <dbReference type="Google" id="ProtNLM"/>
    </source>
</evidence>
<keyword evidence="1" id="KW-0732">Signal</keyword>
<gene>
    <name evidence="2" type="ORF">ACFO1S_28110</name>
</gene>
<comment type="caution">
    <text evidence="2">The sequence shown here is derived from an EMBL/GenBank/DDBJ whole genome shotgun (WGS) entry which is preliminary data.</text>
</comment>
<protein>
    <recommendedName>
        <fullName evidence="4">Copper amine oxidase-like N-terminal domain-containing protein</fullName>
    </recommendedName>
</protein>
<reference evidence="3" key="1">
    <citation type="journal article" date="2019" name="Int. J. Syst. Evol. Microbiol.">
        <title>The Global Catalogue of Microorganisms (GCM) 10K type strain sequencing project: providing services to taxonomists for standard genome sequencing and annotation.</title>
        <authorList>
            <consortium name="The Broad Institute Genomics Platform"/>
            <consortium name="The Broad Institute Genome Sequencing Center for Infectious Disease"/>
            <person name="Wu L."/>
            <person name="Ma J."/>
        </authorList>
    </citation>
    <scope>NUCLEOTIDE SEQUENCE [LARGE SCALE GENOMIC DNA]</scope>
    <source>
        <strain evidence="3">CGMCC 4.1641</strain>
    </source>
</reference>
<evidence type="ECO:0000313" key="2">
    <source>
        <dbReference type="EMBL" id="MFC4307295.1"/>
    </source>
</evidence>
<proteinExistence type="predicted"/>
<dbReference type="EMBL" id="JBHSED010000074">
    <property type="protein sequence ID" value="MFC4307295.1"/>
    <property type="molecule type" value="Genomic_DNA"/>
</dbReference>
<keyword evidence="3" id="KW-1185">Reference proteome</keyword>
<feature type="chain" id="PRO_5046280404" description="Copper amine oxidase-like N-terminal domain-containing protein" evidence="1">
    <location>
        <begin position="25"/>
        <end position="170"/>
    </location>
</feature>